<name>A0AAV1JP00_9NEOP</name>
<organism evidence="2 3">
    <name type="scientific">Leptosia nina</name>
    <dbReference type="NCBI Taxonomy" id="320188"/>
    <lineage>
        <taxon>Eukaryota</taxon>
        <taxon>Metazoa</taxon>
        <taxon>Ecdysozoa</taxon>
        <taxon>Arthropoda</taxon>
        <taxon>Hexapoda</taxon>
        <taxon>Insecta</taxon>
        <taxon>Pterygota</taxon>
        <taxon>Neoptera</taxon>
        <taxon>Endopterygota</taxon>
        <taxon>Lepidoptera</taxon>
        <taxon>Glossata</taxon>
        <taxon>Ditrysia</taxon>
        <taxon>Papilionoidea</taxon>
        <taxon>Pieridae</taxon>
        <taxon>Pierinae</taxon>
        <taxon>Leptosia</taxon>
    </lineage>
</organism>
<proteinExistence type="predicted"/>
<gene>
    <name evidence="2" type="ORF">LNINA_LOCUS9660</name>
</gene>
<protein>
    <submittedName>
        <fullName evidence="2">Uncharacterized protein</fullName>
    </submittedName>
</protein>
<accession>A0AAV1JP00</accession>
<evidence type="ECO:0000313" key="3">
    <source>
        <dbReference type="Proteomes" id="UP001497472"/>
    </source>
</evidence>
<evidence type="ECO:0000256" key="1">
    <source>
        <dbReference type="SAM" id="MobiDB-lite"/>
    </source>
</evidence>
<feature type="region of interest" description="Disordered" evidence="1">
    <location>
        <begin position="36"/>
        <end position="98"/>
    </location>
</feature>
<evidence type="ECO:0000313" key="2">
    <source>
        <dbReference type="EMBL" id="CAK1550433.1"/>
    </source>
</evidence>
<reference evidence="2 3" key="1">
    <citation type="submission" date="2023-11" db="EMBL/GenBank/DDBJ databases">
        <authorList>
            <person name="Okamura Y."/>
        </authorList>
    </citation>
    <scope>NUCLEOTIDE SEQUENCE [LARGE SCALE GENOMIC DNA]</scope>
</reference>
<feature type="compositionally biased region" description="Polar residues" evidence="1">
    <location>
        <begin position="62"/>
        <end position="91"/>
    </location>
</feature>
<comment type="caution">
    <text evidence="2">The sequence shown here is derived from an EMBL/GenBank/DDBJ whole genome shotgun (WGS) entry which is preliminary data.</text>
</comment>
<dbReference type="EMBL" id="CAVLEF010000082">
    <property type="protein sequence ID" value="CAK1550433.1"/>
    <property type="molecule type" value="Genomic_DNA"/>
</dbReference>
<dbReference type="Proteomes" id="UP001497472">
    <property type="component" value="Unassembled WGS sequence"/>
</dbReference>
<sequence length="98" mass="10701">MGGDCRRSSEVARTSALRAASAAECARAMRAYSVPDDKAVDQRSNRKRLTHTPRAPACHSLRYTSTIISTNSDQPSKLPQLASKTLNSTRNLKAPEEN</sequence>
<keyword evidence="3" id="KW-1185">Reference proteome</keyword>
<dbReference type="AlphaFoldDB" id="A0AAV1JP00"/>